<dbReference type="Gene3D" id="3.40.462.20">
    <property type="match status" value="1"/>
</dbReference>
<sequence>MSARSGHRGRYDDTDLHRGDRGRVPRDVMGMVEELRQVLSGRLLTPAAADWEQARRGWNLSVDQRPLAVVEAAGPSDIEQTVAYAGARGLKVAAQAGGHGATPALDGTIVVRTGALDEIWVDSQARVARVGAGVRWGSVQTALDGTGLTGLPGSTGNISVVGFCTSGGFSWFTRPYGSGAASLRAAELVDGAGARRWIDDATDPDLMWALRGGGGNFGVVTSVEVDLHPAPAITSARLMFPIGQAAAVLTAYAKATQEAAEQVTLWAYLIHYPHSPDLPDDVRGKSFCVVDAMTPYRPEALEGVLSTIRAAGTPVTDTIQSLRPSGVGEMNSVPAPPQALSLITSTFDELTPDLIDTLLEYGGKPSLIFQVQIRHLRAGAEANRPGVGAADPAAQYMVLAVSIVPVPELQQPVESALRALQEALSPWRAGRMPPTGLSAWNTLRDCYGGPDLARLREIKQRVDPHGTLVGNFPIP</sequence>
<keyword evidence="3" id="KW-0285">Flavoprotein</keyword>
<comment type="cofactor">
    <cofactor evidence="1">
        <name>FAD</name>
        <dbReference type="ChEBI" id="CHEBI:57692"/>
    </cofactor>
</comment>
<dbReference type="InterPro" id="IPR006093">
    <property type="entry name" value="Oxy_OxRdtase_FAD_BS"/>
</dbReference>
<evidence type="ECO:0000256" key="5">
    <source>
        <dbReference type="ARBA" id="ARBA00023002"/>
    </source>
</evidence>
<dbReference type="PROSITE" id="PS00862">
    <property type="entry name" value="OX2_COVAL_FAD"/>
    <property type="match status" value="1"/>
</dbReference>
<dbReference type="EMBL" id="SJJY01000007">
    <property type="protein sequence ID" value="TCC20441.1"/>
    <property type="molecule type" value="Genomic_DNA"/>
</dbReference>
<dbReference type="InterPro" id="IPR036318">
    <property type="entry name" value="FAD-bd_PCMH-like_sf"/>
</dbReference>
<dbReference type="InterPro" id="IPR006094">
    <property type="entry name" value="Oxid_FAD_bind_N"/>
</dbReference>
<feature type="domain" description="FAD-binding PCMH-type" evidence="7">
    <location>
        <begin position="62"/>
        <end position="230"/>
    </location>
</feature>
<feature type="region of interest" description="Disordered" evidence="6">
    <location>
        <begin position="1"/>
        <end position="25"/>
    </location>
</feature>
<reference evidence="8 9" key="1">
    <citation type="submission" date="2019-02" db="EMBL/GenBank/DDBJ databases">
        <title>Kribbella capetownensis sp. nov. and Kribbella speibonae sp. nov., isolated from soil.</title>
        <authorList>
            <person name="Curtis S.M."/>
            <person name="Norton I."/>
            <person name="Everest G.J."/>
            <person name="Meyers P.R."/>
        </authorList>
    </citation>
    <scope>NUCLEOTIDE SEQUENCE [LARGE SCALE GENOMIC DNA]</scope>
    <source>
        <strain evidence="8 9">SK5</strain>
    </source>
</reference>
<dbReference type="Gene3D" id="3.30.465.10">
    <property type="match status" value="1"/>
</dbReference>
<comment type="similarity">
    <text evidence="2">Belongs to the oxygen-dependent FAD-linked oxidoreductase family.</text>
</comment>
<dbReference type="InterPro" id="IPR050416">
    <property type="entry name" value="FAD-linked_Oxidoreductase"/>
</dbReference>
<comment type="caution">
    <text evidence="8">The sequence shown here is derived from an EMBL/GenBank/DDBJ whole genome shotgun (WGS) entry which is preliminary data.</text>
</comment>
<evidence type="ECO:0000259" key="7">
    <source>
        <dbReference type="PROSITE" id="PS51387"/>
    </source>
</evidence>
<evidence type="ECO:0000313" key="9">
    <source>
        <dbReference type="Proteomes" id="UP000292385"/>
    </source>
</evidence>
<gene>
    <name evidence="8" type="ORF">E0H58_30470</name>
</gene>
<dbReference type="InterPro" id="IPR016166">
    <property type="entry name" value="FAD-bd_PCMH"/>
</dbReference>
<dbReference type="InterPro" id="IPR016169">
    <property type="entry name" value="FAD-bd_PCMH_sub2"/>
</dbReference>
<evidence type="ECO:0000256" key="2">
    <source>
        <dbReference type="ARBA" id="ARBA00005466"/>
    </source>
</evidence>
<dbReference type="InterPro" id="IPR016167">
    <property type="entry name" value="FAD-bd_PCMH_sub1"/>
</dbReference>
<organism evidence="8 9">
    <name type="scientific">Kribbella speibonae</name>
    <dbReference type="NCBI Taxonomy" id="1572660"/>
    <lineage>
        <taxon>Bacteria</taxon>
        <taxon>Bacillati</taxon>
        <taxon>Actinomycetota</taxon>
        <taxon>Actinomycetes</taxon>
        <taxon>Propionibacteriales</taxon>
        <taxon>Kribbellaceae</taxon>
        <taxon>Kribbella</taxon>
    </lineage>
</organism>
<proteinExistence type="inferred from homology"/>
<keyword evidence="4" id="KW-0274">FAD</keyword>
<name>A0ABY1ZZ16_9ACTN</name>
<accession>A0ABY1ZZ16</accession>
<evidence type="ECO:0000256" key="3">
    <source>
        <dbReference type="ARBA" id="ARBA00022630"/>
    </source>
</evidence>
<dbReference type="SUPFAM" id="SSF56176">
    <property type="entry name" value="FAD-binding/transporter-associated domain-like"/>
    <property type="match status" value="1"/>
</dbReference>
<keyword evidence="9" id="KW-1185">Reference proteome</keyword>
<evidence type="ECO:0000256" key="1">
    <source>
        <dbReference type="ARBA" id="ARBA00001974"/>
    </source>
</evidence>
<dbReference type="Gene3D" id="3.30.43.10">
    <property type="entry name" value="Uridine Diphospho-n-acetylenolpyruvylglucosamine Reductase, domain 2"/>
    <property type="match status" value="1"/>
</dbReference>
<dbReference type="Proteomes" id="UP000292385">
    <property type="component" value="Unassembled WGS sequence"/>
</dbReference>
<dbReference type="PANTHER" id="PTHR42973">
    <property type="entry name" value="BINDING OXIDOREDUCTASE, PUTATIVE (AFU_ORTHOLOGUE AFUA_1G17690)-RELATED"/>
    <property type="match status" value="1"/>
</dbReference>
<dbReference type="PANTHER" id="PTHR42973:SF39">
    <property type="entry name" value="FAD-BINDING PCMH-TYPE DOMAIN-CONTAINING PROTEIN"/>
    <property type="match status" value="1"/>
</dbReference>
<evidence type="ECO:0000256" key="6">
    <source>
        <dbReference type="SAM" id="MobiDB-lite"/>
    </source>
</evidence>
<evidence type="ECO:0000256" key="4">
    <source>
        <dbReference type="ARBA" id="ARBA00022827"/>
    </source>
</evidence>
<dbReference type="Pfam" id="PF01565">
    <property type="entry name" value="FAD_binding_4"/>
    <property type="match status" value="1"/>
</dbReference>
<dbReference type="PROSITE" id="PS51387">
    <property type="entry name" value="FAD_PCMH"/>
    <property type="match status" value="1"/>
</dbReference>
<feature type="compositionally biased region" description="Basic and acidic residues" evidence="6">
    <location>
        <begin position="9"/>
        <end position="25"/>
    </location>
</feature>
<keyword evidence="5" id="KW-0560">Oxidoreductase</keyword>
<evidence type="ECO:0000313" key="8">
    <source>
        <dbReference type="EMBL" id="TCC20441.1"/>
    </source>
</evidence>
<protein>
    <submittedName>
        <fullName evidence="8">FAD-binding oxidoreductase</fullName>
    </submittedName>
</protein>